<sequence length="62" mass="7356">MFILIRNINGTIETLKDSNSHLEKFFNDLSSARLLAQKLNKYSNSSTQWSVEKKKFHLEMYF</sequence>
<dbReference type="Proteomes" id="UP001342826">
    <property type="component" value="Unassembled WGS sequence"/>
</dbReference>
<name>A0ABU6NZC0_9BACI</name>
<protein>
    <recommendedName>
        <fullName evidence="3">LXG domain-containing protein</fullName>
    </recommendedName>
</protein>
<accession>A0ABU6NZC0</accession>
<evidence type="ECO:0000313" key="2">
    <source>
        <dbReference type="Proteomes" id="UP001342826"/>
    </source>
</evidence>
<dbReference type="GeneID" id="301142886"/>
<dbReference type="EMBL" id="JARTFS010000012">
    <property type="protein sequence ID" value="MED4402473.1"/>
    <property type="molecule type" value="Genomic_DNA"/>
</dbReference>
<organism evidence="1 2">
    <name type="scientific">Metabacillus fastidiosus</name>
    <dbReference type="NCBI Taxonomy" id="1458"/>
    <lineage>
        <taxon>Bacteria</taxon>
        <taxon>Bacillati</taxon>
        <taxon>Bacillota</taxon>
        <taxon>Bacilli</taxon>
        <taxon>Bacillales</taxon>
        <taxon>Bacillaceae</taxon>
        <taxon>Metabacillus</taxon>
    </lineage>
</organism>
<keyword evidence="2" id="KW-1185">Reference proteome</keyword>
<proteinExistence type="predicted"/>
<reference evidence="1 2" key="1">
    <citation type="submission" date="2023-03" db="EMBL/GenBank/DDBJ databases">
        <title>Bacillus Genome Sequencing.</title>
        <authorList>
            <person name="Dunlap C."/>
        </authorList>
    </citation>
    <scope>NUCLEOTIDE SEQUENCE [LARGE SCALE GENOMIC DNA]</scope>
    <source>
        <strain evidence="1 2">NRS-1717</strain>
    </source>
</reference>
<evidence type="ECO:0000313" key="1">
    <source>
        <dbReference type="EMBL" id="MED4402473.1"/>
    </source>
</evidence>
<gene>
    <name evidence="1" type="ORF">P9271_14235</name>
</gene>
<comment type="caution">
    <text evidence="1">The sequence shown here is derived from an EMBL/GenBank/DDBJ whole genome shotgun (WGS) entry which is preliminary data.</text>
</comment>
<dbReference type="RefSeq" id="WP_066234660.1">
    <property type="nucleotide sequence ID" value="NZ_JARTFQ010000005.1"/>
</dbReference>
<evidence type="ECO:0008006" key="3">
    <source>
        <dbReference type="Google" id="ProtNLM"/>
    </source>
</evidence>